<evidence type="ECO:0000256" key="6">
    <source>
        <dbReference type="ARBA" id="ARBA00023002"/>
    </source>
</evidence>
<dbReference type="AlphaFoldDB" id="A0A1T0CHX5"/>
<comment type="similarity">
    <text evidence="1 9">Belongs to the MsrB Met sulfoxide reductase family.</text>
</comment>
<dbReference type="InterPro" id="IPR011057">
    <property type="entry name" value="Mss4-like_sf"/>
</dbReference>
<feature type="binding site" evidence="9">
    <location>
        <position position="107"/>
    </location>
    <ligand>
        <name>Zn(2+)</name>
        <dbReference type="ChEBI" id="CHEBI:29105"/>
    </ligand>
</feature>
<comment type="caution">
    <text evidence="11">The sequence shown here is derived from an EMBL/GenBank/DDBJ whole genome shotgun (WGS) entry which is preliminary data.</text>
</comment>
<dbReference type="InterPro" id="IPR028427">
    <property type="entry name" value="Met_Sox_Rdtase_MsrB"/>
</dbReference>
<dbReference type="PROSITE" id="PS51790">
    <property type="entry name" value="MSRB"/>
    <property type="match status" value="1"/>
</dbReference>
<evidence type="ECO:0000313" key="11">
    <source>
        <dbReference type="EMBL" id="OOS21958.1"/>
    </source>
</evidence>
<evidence type="ECO:0000256" key="5">
    <source>
        <dbReference type="ARBA" id="ARBA00022833"/>
    </source>
</evidence>
<evidence type="ECO:0000313" key="12">
    <source>
        <dbReference type="Proteomes" id="UP000191094"/>
    </source>
</evidence>
<dbReference type="Proteomes" id="UP000191094">
    <property type="component" value="Unassembled WGS sequence"/>
</dbReference>
<dbReference type="STRING" id="90241.B0682_02485"/>
<evidence type="ECO:0000259" key="10">
    <source>
        <dbReference type="PROSITE" id="PS51790"/>
    </source>
</evidence>
<dbReference type="HAMAP" id="MF_01400">
    <property type="entry name" value="MsrB"/>
    <property type="match status" value="1"/>
</dbReference>
<dbReference type="EMBL" id="MUYT01000004">
    <property type="protein sequence ID" value="OOS21958.1"/>
    <property type="molecule type" value="Genomic_DNA"/>
</dbReference>
<keyword evidence="6 9" id="KW-0560">Oxidoreductase</keyword>
<dbReference type="FunFam" id="2.170.150.20:FF:000001">
    <property type="entry name" value="Peptide methionine sulfoxide reductase MsrB"/>
    <property type="match status" value="1"/>
</dbReference>
<proteinExistence type="inferred from homology"/>
<dbReference type="NCBIfam" id="TIGR00357">
    <property type="entry name" value="peptide-methionine (R)-S-oxide reductase MsrB"/>
    <property type="match status" value="1"/>
</dbReference>
<evidence type="ECO:0000256" key="4">
    <source>
        <dbReference type="ARBA" id="ARBA00022723"/>
    </source>
</evidence>
<evidence type="ECO:0000256" key="1">
    <source>
        <dbReference type="ARBA" id="ARBA00007174"/>
    </source>
</evidence>
<dbReference type="SUPFAM" id="SSF51316">
    <property type="entry name" value="Mss4-like"/>
    <property type="match status" value="1"/>
</dbReference>
<evidence type="ECO:0000256" key="8">
    <source>
        <dbReference type="ARBA" id="ARBA00075819"/>
    </source>
</evidence>
<dbReference type="Pfam" id="PF01641">
    <property type="entry name" value="SelR"/>
    <property type="match status" value="1"/>
</dbReference>
<dbReference type="PANTHER" id="PTHR10173:SF52">
    <property type="entry name" value="METHIONINE-R-SULFOXIDE REDUCTASE B1"/>
    <property type="match status" value="1"/>
</dbReference>
<keyword evidence="4 9" id="KW-0479">Metal-binding</keyword>
<keyword evidence="12" id="KW-1185">Reference proteome</keyword>
<comment type="cofactor">
    <cofactor evidence="9">
        <name>Zn(2+)</name>
        <dbReference type="ChEBI" id="CHEBI:29105"/>
    </cofactor>
    <text evidence="9">Binds 1 zinc ion per subunit. The zinc ion is important for the structural integrity of the protein.</text>
</comment>
<evidence type="ECO:0000256" key="2">
    <source>
        <dbReference type="ARBA" id="ARBA00012499"/>
    </source>
</evidence>
<feature type="binding site" evidence="9">
    <location>
        <position position="55"/>
    </location>
    <ligand>
        <name>Zn(2+)</name>
        <dbReference type="ChEBI" id="CHEBI:29105"/>
    </ligand>
</feature>
<organism evidence="11 12">
    <name type="scientific">Lwoffella lincolnii</name>
    <dbReference type="NCBI Taxonomy" id="90241"/>
    <lineage>
        <taxon>Bacteria</taxon>
        <taxon>Pseudomonadati</taxon>
        <taxon>Pseudomonadota</taxon>
        <taxon>Gammaproteobacteria</taxon>
        <taxon>Moraxellales</taxon>
        <taxon>Moraxellaceae</taxon>
        <taxon>Lwoffella</taxon>
    </lineage>
</organism>
<evidence type="ECO:0000256" key="9">
    <source>
        <dbReference type="HAMAP-Rule" id="MF_01400"/>
    </source>
</evidence>
<dbReference type="EC" id="1.8.4.12" evidence="2 9"/>
<feature type="binding site" evidence="9">
    <location>
        <position position="58"/>
    </location>
    <ligand>
        <name>Zn(2+)</name>
        <dbReference type="ChEBI" id="CHEBI:29105"/>
    </ligand>
</feature>
<dbReference type="PANTHER" id="PTHR10173">
    <property type="entry name" value="METHIONINE SULFOXIDE REDUCTASE"/>
    <property type="match status" value="1"/>
</dbReference>
<evidence type="ECO:0000256" key="3">
    <source>
        <dbReference type="ARBA" id="ARBA00021130"/>
    </source>
</evidence>
<dbReference type="GO" id="GO:0008270">
    <property type="term" value="F:zinc ion binding"/>
    <property type="evidence" value="ECO:0007669"/>
    <property type="project" value="UniProtKB-UniRule"/>
</dbReference>
<dbReference type="GO" id="GO:0033743">
    <property type="term" value="F:peptide-methionine (R)-S-oxide reductase activity"/>
    <property type="evidence" value="ECO:0007669"/>
    <property type="project" value="UniProtKB-UniRule"/>
</dbReference>
<dbReference type="GO" id="GO:0030091">
    <property type="term" value="P:protein repair"/>
    <property type="evidence" value="ECO:0007669"/>
    <property type="project" value="InterPro"/>
</dbReference>
<dbReference type="RefSeq" id="WP_078306969.1">
    <property type="nucleotide sequence ID" value="NZ_CP147511.1"/>
</dbReference>
<keyword evidence="5 9" id="KW-0862">Zinc</keyword>
<feature type="domain" description="MsrB" evidence="10">
    <location>
        <begin position="16"/>
        <end position="139"/>
    </location>
</feature>
<evidence type="ECO:0000256" key="7">
    <source>
        <dbReference type="ARBA" id="ARBA00048488"/>
    </source>
</evidence>
<dbReference type="Gene3D" id="2.170.150.20">
    <property type="entry name" value="Peptide methionine sulfoxide reductase"/>
    <property type="match status" value="1"/>
</dbReference>
<dbReference type="OrthoDB" id="9785497at2"/>
<feature type="binding site" evidence="9">
    <location>
        <position position="104"/>
    </location>
    <ligand>
        <name>Zn(2+)</name>
        <dbReference type="ChEBI" id="CHEBI:29105"/>
    </ligand>
</feature>
<dbReference type="InterPro" id="IPR002579">
    <property type="entry name" value="Met_Sox_Rdtase_MsrB_dom"/>
</dbReference>
<dbReference type="GO" id="GO:0005737">
    <property type="term" value="C:cytoplasm"/>
    <property type="evidence" value="ECO:0007669"/>
    <property type="project" value="TreeGrafter"/>
</dbReference>
<feature type="active site" description="Nucleophile" evidence="9">
    <location>
        <position position="128"/>
    </location>
</feature>
<dbReference type="GO" id="GO:0006979">
    <property type="term" value="P:response to oxidative stress"/>
    <property type="evidence" value="ECO:0007669"/>
    <property type="project" value="InterPro"/>
</dbReference>
<gene>
    <name evidence="9" type="primary">msrB</name>
    <name evidence="11" type="ORF">B0682_02485</name>
</gene>
<protein>
    <recommendedName>
        <fullName evidence="3 9">Peptide methionine sulfoxide reductase MsrB</fullName>
        <ecNumber evidence="2 9">1.8.4.12</ecNumber>
    </recommendedName>
    <alternativeName>
        <fullName evidence="8 9">Peptide-methionine (R)-S-oxide reductase</fullName>
    </alternativeName>
</protein>
<name>A0A1T0CHX5_9GAMM</name>
<reference evidence="11 12" key="1">
    <citation type="submission" date="2017-02" db="EMBL/GenBank/DDBJ databases">
        <title>Draft genome sequence of Moraxella lincolnii CCUG 9405T type strain.</title>
        <authorList>
            <person name="Salva-Serra F."/>
            <person name="Engstrom-Jakobsson H."/>
            <person name="Thorell K."/>
            <person name="Jaen-Luchoro D."/>
            <person name="Gonzales-Siles L."/>
            <person name="Karlsson R."/>
            <person name="Yazdan S."/>
            <person name="Boulund F."/>
            <person name="Johnning A."/>
            <person name="Engstrand L."/>
            <person name="Kristiansson E."/>
            <person name="Moore E."/>
        </authorList>
    </citation>
    <scope>NUCLEOTIDE SEQUENCE [LARGE SCALE GENOMIC DNA]</scope>
    <source>
        <strain evidence="11 12">CCUG 9405</strain>
    </source>
</reference>
<accession>A0A1T0CHX5</accession>
<comment type="catalytic activity">
    <reaction evidence="7 9">
        <text>L-methionyl-[protein] + [thioredoxin]-disulfide + H2O = L-methionyl-(R)-S-oxide-[protein] + [thioredoxin]-dithiol</text>
        <dbReference type="Rhea" id="RHEA:24164"/>
        <dbReference type="Rhea" id="RHEA-COMP:10698"/>
        <dbReference type="Rhea" id="RHEA-COMP:10700"/>
        <dbReference type="Rhea" id="RHEA-COMP:12313"/>
        <dbReference type="Rhea" id="RHEA-COMP:12314"/>
        <dbReference type="ChEBI" id="CHEBI:15377"/>
        <dbReference type="ChEBI" id="CHEBI:16044"/>
        <dbReference type="ChEBI" id="CHEBI:29950"/>
        <dbReference type="ChEBI" id="CHEBI:45764"/>
        <dbReference type="ChEBI" id="CHEBI:50058"/>
        <dbReference type="EC" id="1.8.4.12"/>
    </reaction>
</comment>
<sequence length="139" mass="15542">MNDTQLSKTQIDQLTEQDWQNRLTAEQYHILRNKGTERPFTGKYNDCKDTGIYRCGGCGAKLFTSDAKFDSGCGWPSFDKTIDDTAVDEHLDTSHGMRRIEVTCNNCGGHLGHVFPDGPKDTTGMRYCINSVAINLDKS</sequence>